<evidence type="ECO:0000256" key="1">
    <source>
        <dbReference type="ARBA" id="ARBA00022679"/>
    </source>
</evidence>
<dbReference type="InterPro" id="IPR016135">
    <property type="entry name" value="UBQ-conjugating_enzyme/RWD"/>
</dbReference>
<keyword evidence="6" id="KW-1185">Reference proteome</keyword>
<dbReference type="Proteomes" id="UP000654075">
    <property type="component" value="Unassembled WGS sequence"/>
</dbReference>
<dbReference type="InterPro" id="IPR050113">
    <property type="entry name" value="Ub_conjugating_enzyme"/>
</dbReference>
<reference evidence="5" key="1">
    <citation type="submission" date="2021-02" db="EMBL/GenBank/DDBJ databases">
        <authorList>
            <person name="Dougan E. K."/>
            <person name="Rhodes N."/>
            <person name="Thang M."/>
            <person name="Chan C."/>
        </authorList>
    </citation>
    <scope>NUCLEOTIDE SEQUENCE</scope>
</reference>
<dbReference type="PANTHER" id="PTHR24067">
    <property type="entry name" value="UBIQUITIN-CONJUGATING ENZYME E2"/>
    <property type="match status" value="1"/>
</dbReference>
<name>A0A813DHC3_POLGL</name>
<dbReference type="PROSITE" id="PS00183">
    <property type="entry name" value="UBC_1"/>
    <property type="match status" value="1"/>
</dbReference>
<keyword evidence="1" id="KW-0808">Transferase</keyword>
<protein>
    <recommendedName>
        <fullName evidence="4">UBC core domain-containing protein</fullName>
    </recommendedName>
</protein>
<evidence type="ECO:0000313" key="6">
    <source>
        <dbReference type="Proteomes" id="UP000654075"/>
    </source>
</evidence>
<dbReference type="Gene3D" id="3.10.110.10">
    <property type="entry name" value="Ubiquitin Conjugating Enzyme"/>
    <property type="match status" value="1"/>
</dbReference>
<evidence type="ECO:0000259" key="4">
    <source>
        <dbReference type="PROSITE" id="PS50127"/>
    </source>
</evidence>
<proteinExistence type="predicted"/>
<dbReference type="AlphaFoldDB" id="A0A813DHC3"/>
<dbReference type="Pfam" id="PF00179">
    <property type="entry name" value="UQ_con"/>
    <property type="match status" value="1"/>
</dbReference>
<dbReference type="PROSITE" id="PS50127">
    <property type="entry name" value="UBC_2"/>
    <property type="match status" value="1"/>
</dbReference>
<evidence type="ECO:0000313" key="5">
    <source>
        <dbReference type="EMBL" id="CAE8587116.1"/>
    </source>
</evidence>
<organism evidence="5 6">
    <name type="scientific">Polarella glacialis</name>
    <name type="common">Dinoflagellate</name>
    <dbReference type="NCBI Taxonomy" id="89957"/>
    <lineage>
        <taxon>Eukaryota</taxon>
        <taxon>Sar</taxon>
        <taxon>Alveolata</taxon>
        <taxon>Dinophyceae</taxon>
        <taxon>Suessiales</taxon>
        <taxon>Suessiaceae</taxon>
        <taxon>Polarella</taxon>
    </lineage>
</organism>
<gene>
    <name evidence="5" type="ORF">PGLA1383_LOCUS5958</name>
</gene>
<sequence length="405" mass="43540">MIAAIPVSSSSALFDFDELEEAYSQIEAQQSPVGDSSGSNFVPSLCEDLSPLDLSPLDLGFQVDGSLTASESEDLYKVVEEDNCQGPTVLEKQSFYSAAGIPWRDLSLENGDSFELRDAADDGESANATAEVAKGYDTDDSVCDVSEVWPADIPAYDALLDDLQTGARVLAGDKGGGKVRPFALGHTLRRLLARSVARVFAGRVGEAVRPFNYALGMPSGAEAMHKSVLYDLARRPAANLDSFDVTNDVSAAVQKANADAILAAAVRSRAGQNVYKWNCGIPGRAKGPWEGGTYALTMEFTEDYPSKPPKCKFVVVSGKPLFHPNIYPSGTVCLSILNEDEDWKPAITIRQILLGIQDLLDNPNAASPAQEEPYRLFSTDKAEYLRRVKKQVSEVAVSAGQATAK</sequence>
<feature type="domain" description="UBC core" evidence="4">
    <location>
        <begin position="241"/>
        <end position="397"/>
    </location>
</feature>
<dbReference type="GO" id="GO:0016740">
    <property type="term" value="F:transferase activity"/>
    <property type="evidence" value="ECO:0007669"/>
    <property type="project" value="UniProtKB-KW"/>
</dbReference>
<accession>A0A813DHC3</accession>
<feature type="active site" description="Glycyl thioester intermediate" evidence="3">
    <location>
        <position position="333"/>
    </location>
</feature>
<dbReference type="OrthoDB" id="405950at2759"/>
<dbReference type="EMBL" id="CAJNNV010002403">
    <property type="protein sequence ID" value="CAE8587116.1"/>
    <property type="molecule type" value="Genomic_DNA"/>
</dbReference>
<dbReference type="InterPro" id="IPR023313">
    <property type="entry name" value="UBQ-conjugating_AS"/>
</dbReference>
<dbReference type="SMART" id="SM00212">
    <property type="entry name" value="UBCc"/>
    <property type="match status" value="1"/>
</dbReference>
<keyword evidence="2" id="KW-0833">Ubl conjugation pathway</keyword>
<dbReference type="SUPFAM" id="SSF54495">
    <property type="entry name" value="UBC-like"/>
    <property type="match status" value="1"/>
</dbReference>
<evidence type="ECO:0000256" key="3">
    <source>
        <dbReference type="PROSITE-ProRule" id="PRU10133"/>
    </source>
</evidence>
<evidence type="ECO:0000256" key="2">
    <source>
        <dbReference type="ARBA" id="ARBA00022786"/>
    </source>
</evidence>
<dbReference type="InterPro" id="IPR000608">
    <property type="entry name" value="UBC"/>
</dbReference>
<comment type="caution">
    <text evidence="5">The sequence shown here is derived from an EMBL/GenBank/DDBJ whole genome shotgun (WGS) entry which is preliminary data.</text>
</comment>
<dbReference type="CDD" id="cd23798">
    <property type="entry name" value="UBCc_UBE2I"/>
    <property type="match status" value="1"/>
</dbReference>